<dbReference type="EMBL" id="MFEL01000004">
    <property type="protein sequence ID" value="OGE81807.1"/>
    <property type="molecule type" value="Genomic_DNA"/>
</dbReference>
<dbReference type="PROSITE" id="PS51740">
    <property type="entry name" value="SPOVT_ABRB"/>
    <property type="match status" value="1"/>
</dbReference>
<keyword evidence="1" id="KW-0238">DNA-binding</keyword>
<dbReference type="Gene3D" id="2.10.260.10">
    <property type="match status" value="1"/>
</dbReference>
<feature type="domain" description="SpoVT-AbrB" evidence="2">
    <location>
        <begin position="1"/>
        <end position="48"/>
    </location>
</feature>
<sequence>MAITTLSSKNQIVVPKEVRKKLKLQAGVRISVYPVDDERAVIVKEPKSYADALEGLGKEIWRSLGGADKYIKEERASWDKKLV</sequence>
<reference evidence="3 4" key="1">
    <citation type="journal article" date="2016" name="Nat. Commun.">
        <title>Thousands of microbial genomes shed light on interconnected biogeochemical processes in an aquifer system.</title>
        <authorList>
            <person name="Anantharaman K."/>
            <person name="Brown C.T."/>
            <person name="Hug L.A."/>
            <person name="Sharon I."/>
            <person name="Castelle C.J."/>
            <person name="Probst A.J."/>
            <person name="Thomas B.C."/>
            <person name="Singh A."/>
            <person name="Wilkins M.J."/>
            <person name="Karaoz U."/>
            <person name="Brodie E.L."/>
            <person name="Williams K.H."/>
            <person name="Hubbard S.S."/>
            <person name="Banfield J.F."/>
        </authorList>
    </citation>
    <scope>NUCLEOTIDE SEQUENCE [LARGE SCALE GENOMIC DNA]</scope>
</reference>
<dbReference type="Pfam" id="PF04014">
    <property type="entry name" value="MazE_antitoxin"/>
    <property type="match status" value="1"/>
</dbReference>
<dbReference type="SMART" id="SM00966">
    <property type="entry name" value="SpoVT_AbrB"/>
    <property type="match status" value="1"/>
</dbReference>
<protein>
    <recommendedName>
        <fullName evidence="2">SpoVT-AbrB domain-containing protein</fullName>
    </recommendedName>
</protein>
<dbReference type="STRING" id="1817825.A2720_00250"/>
<dbReference type="InterPro" id="IPR007159">
    <property type="entry name" value="SpoVT-AbrB_dom"/>
</dbReference>
<evidence type="ECO:0000256" key="1">
    <source>
        <dbReference type="PROSITE-ProRule" id="PRU01076"/>
    </source>
</evidence>
<evidence type="ECO:0000259" key="2">
    <source>
        <dbReference type="PROSITE" id="PS51740"/>
    </source>
</evidence>
<dbReference type="GO" id="GO:0003677">
    <property type="term" value="F:DNA binding"/>
    <property type="evidence" value="ECO:0007669"/>
    <property type="project" value="UniProtKB-UniRule"/>
</dbReference>
<evidence type="ECO:0000313" key="3">
    <source>
        <dbReference type="EMBL" id="OGE81807.1"/>
    </source>
</evidence>
<comment type="caution">
    <text evidence="3">The sequence shown here is derived from an EMBL/GenBank/DDBJ whole genome shotgun (WGS) entry which is preliminary data.</text>
</comment>
<dbReference type="SUPFAM" id="SSF89447">
    <property type="entry name" value="AbrB/MazE/MraZ-like"/>
    <property type="match status" value="1"/>
</dbReference>
<dbReference type="InterPro" id="IPR037914">
    <property type="entry name" value="SpoVT-AbrB_sf"/>
</dbReference>
<evidence type="ECO:0000313" key="4">
    <source>
        <dbReference type="Proteomes" id="UP000178892"/>
    </source>
</evidence>
<gene>
    <name evidence="3" type="ORF">A2720_00250</name>
</gene>
<dbReference type="NCBIfam" id="TIGR01439">
    <property type="entry name" value="lp_hng_hel_AbrB"/>
    <property type="match status" value="1"/>
</dbReference>
<organism evidence="3 4">
    <name type="scientific">Candidatus Doudnabacteria bacterium RIFCSPHIGHO2_01_FULL_46_24</name>
    <dbReference type="NCBI Taxonomy" id="1817825"/>
    <lineage>
        <taxon>Bacteria</taxon>
        <taxon>Candidatus Doudnaibacteriota</taxon>
    </lineage>
</organism>
<name>A0A1F5NVU6_9BACT</name>
<dbReference type="Proteomes" id="UP000178892">
    <property type="component" value="Unassembled WGS sequence"/>
</dbReference>
<proteinExistence type="predicted"/>
<dbReference type="AlphaFoldDB" id="A0A1F5NVU6"/>
<accession>A0A1F5NVU6</accession>